<dbReference type="GO" id="GO:0000160">
    <property type="term" value="P:phosphorelay signal transduction system"/>
    <property type="evidence" value="ECO:0007669"/>
    <property type="project" value="InterPro"/>
</dbReference>
<evidence type="ECO:0000313" key="4">
    <source>
        <dbReference type="EMBL" id="SHK49975.1"/>
    </source>
</evidence>
<organism evidence="4 5">
    <name type="scientific">Rhodothermus profundi</name>
    <dbReference type="NCBI Taxonomy" id="633813"/>
    <lineage>
        <taxon>Bacteria</taxon>
        <taxon>Pseudomonadati</taxon>
        <taxon>Rhodothermota</taxon>
        <taxon>Rhodothermia</taxon>
        <taxon>Rhodothermales</taxon>
        <taxon>Rhodothermaceae</taxon>
        <taxon>Rhodothermus</taxon>
    </lineage>
</organism>
<reference evidence="5" key="1">
    <citation type="submission" date="2016-11" db="EMBL/GenBank/DDBJ databases">
        <authorList>
            <person name="Varghese N."/>
            <person name="Submissions S."/>
        </authorList>
    </citation>
    <scope>NUCLEOTIDE SEQUENCE [LARGE SCALE GENOMIC DNA]</scope>
    <source>
        <strain evidence="5">DSM 22212</strain>
    </source>
</reference>
<dbReference type="RefSeq" id="WP_072715135.1">
    <property type="nucleotide sequence ID" value="NZ_FRAU01000003.1"/>
</dbReference>
<accession>A0A1M6SZ27</accession>
<dbReference type="PROSITE" id="PS50110">
    <property type="entry name" value="RESPONSE_REGULATORY"/>
    <property type="match status" value="1"/>
</dbReference>
<evidence type="ECO:0000256" key="2">
    <source>
        <dbReference type="PROSITE-ProRule" id="PRU00169"/>
    </source>
</evidence>
<dbReference type="Gene3D" id="3.40.50.2300">
    <property type="match status" value="1"/>
</dbReference>
<dbReference type="InterPro" id="IPR001789">
    <property type="entry name" value="Sig_transdc_resp-reg_receiver"/>
</dbReference>
<dbReference type="SUPFAM" id="SSF52172">
    <property type="entry name" value="CheY-like"/>
    <property type="match status" value="1"/>
</dbReference>
<evidence type="ECO:0000256" key="1">
    <source>
        <dbReference type="ARBA" id="ARBA00022553"/>
    </source>
</evidence>
<dbReference type="AlphaFoldDB" id="A0A1M6SZ27"/>
<keyword evidence="1 2" id="KW-0597">Phosphoprotein</keyword>
<feature type="modified residue" description="4-aspartylphosphate" evidence="2">
    <location>
        <position position="56"/>
    </location>
</feature>
<keyword evidence="5" id="KW-1185">Reference proteome</keyword>
<dbReference type="OrthoDB" id="9796457at2"/>
<protein>
    <submittedName>
        <fullName evidence="4">Response regulator receiver domain-containing protein</fullName>
    </submittedName>
</protein>
<dbReference type="PANTHER" id="PTHR44591:SF3">
    <property type="entry name" value="RESPONSE REGULATORY DOMAIN-CONTAINING PROTEIN"/>
    <property type="match status" value="1"/>
</dbReference>
<name>A0A1M6SZ27_9BACT</name>
<evidence type="ECO:0000313" key="5">
    <source>
        <dbReference type="Proteomes" id="UP000185812"/>
    </source>
</evidence>
<dbReference type="InterPro" id="IPR050595">
    <property type="entry name" value="Bact_response_regulator"/>
</dbReference>
<dbReference type="InterPro" id="IPR011006">
    <property type="entry name" value="CheY-like_superfamily"/>
</dbReference>
<dbReference type="STRING" id="633813.SAMN04488087_1289"/>
<sequence length="128" mass="14960">MPESSKPRLLAVEDNPETRLLLRYFLQEHFDLLLAATFDEALELARQEHAEVLLLDINLGEARTGIDLLHELRERLSYSNTPAIAFTAYARPEDRERFLQEGFDEYLTKPFTRQQLLRAIESARTRRS</sequence>
<evidence type="ECO:0000259" key="3">
    <source>
        <dbReference type="PROSITE" id="PS50110"/>
    </source>
</evidence>
<dbReference type="SMART" id="SM00448">
    <property type="entry name" value="REC"/>
    <property type="match status" value="1"/>
</dbReference>
<dbReference type="Proteomes" id="UP000185812">
    <property type="component" value="Unassembled WGS sequence"/>
</dbReference>
<dbReference type="EMBL" id="FRAU01000003">
    <property type="protein sequence ID" value="SHK49975.1"/>
    <property type="molecule type" value="Genomic_DNA"/>
</dbReference>
<dbReference type="PANTHER" id="PTHR44591">
    <property type="entry name" value="STRESS RESPONSE REGULATOR PROTEIN 1"/>
    <property type="match status" value="1"/>
</dbReference>
<gene>
    <name evidence="4" type="ORF">SAMN04488087_1289</name>
</gene>
<dbReference type="Pfam" id="PF00072">
    <property type="entry name" value="Response_reg"/>
    <property type="match status" value="1"/>
</dbReference>
<proteinExistence type="predicted"/>
<feature type="domain" description="Response regulatory" evidence="3">
    <location>
        <begin position="8"/>
        <end position="124"/>
    </location>
</feature>